<gene>
    <name evidence="3" type="ORF">POM88_052453</name>
</gene>
<dbReference type="InterPro" id="IPR005162">
    <property type="entry name" value="Retrotrans_gag_dom"/>
</dbReference>
<dbReference type="Proteomes" id="UP001237642">
    <property type="component" value="Unassembled WGS sequence"/>
</dbReference>
<feature type="compositionally biased region" description="Low complexity" evidence="1">
    <location>
        <begin position="1"/>
        <end position="20"/>
    </location>
</feature>
<keyword evidence="4" id="KW-1185">Reference proteome</keyword>
<sequence length="605" mass="69091">MANTRSTTNNRNTVTRENLTPSGNVRQEIPNTVGGVNNPRNPQQAPPTTQPPLQDQESPPNAERNLDLTGYTQAQIDALIRVASAFPQPQQQQPQASQLNQHDENLQSEAQSHPRPANSVFSRLGSSQNTRHKEHGGPQHKPETWKENRKKRDLRKDIEKKKAEYERAERRLERDRSPEPRVETGSVQPTNADMLNTILELKRKLEGGSYAEASESPFTKRLENESKQRHIKHINLNSFDGLGDPEEHLSYFDQLALHYEYRDLTRCRFFAATLRGGAQRWFCRLPARSLDSWAEFKRAFLNKFKANQPHEVHTVFLETVAQRNGESLQVYIDRFKEAVNKVVCVNETEALVHLRRGLNPYECEKYVCKLMEVQPTTLARAYDLASQAINEMESLSVLKQSRAPPPPPPRQPYFQREQYTFSHTQKPVPIQHQVQTTHGPGPVREAPATVRDRLGPPVPPRPEKRPEPNWTILSMPRSAILREIKGKPFFQPPQPMWTAPDDRNKDKHCDYHEAHGHTTESCLSLKHFLERQVKQGNLNQYLPRQLQAAAPNKNVVNTVFGGPISPQGSPNKKCSTSHKAKPTTPYLSQTRITKASTRIIPRPSW</sequence>
<dbReference type="PANTHER" id="PTHR33223:SF10">
    <property type="entry name" value="AMINOTRANSFERASE-LIKE PLANT MOBILE DOMAIN-CONTAINING PROTEIN"/>
    <property type="match status" value="1"/>
</dbReference>
<comment type="caution">
    <text evidence="3">The sequence shown here is derived from an EMBL/GenBank/DDBJ whole genome shotgun (WGS) entry which is preliminary data.</text>
</comment>
<dbReference type="PANTHER" id="PTHR33223">
    <property type="entry name" value="CCHC-TYPE DOMAIN-CONTAINING PROTEIN"/>
    <property type="match status" value="1"/>
</dbReference>
<reference evidence="3" key="1">
    <citation type="submission" date="2023-02" db="EMBL/GenBank/DDBJ databases">
        <title>Genome of toxic invasive species Heracleum sosnowskyi carries increased number of genes despite the absence of recent whole-genome duplications.</title>
        <authorList>
            <person name="Schelkunov M."/>
            <person name="Shtratnikova V."/>
            <person name="Makarenko M."/>
            <person name="Klepikova A."/>
            <person name="Omelchenko D."/>
            <person name="Novikova G."/>
            <person name="Obukhova E."/>
            <person name="Bogdanov V."/>
            <person name="Penin A."/>
            <person name="Logacheva M."/>
        </authorList>
    </citation>
    <scope>NUCLEOTIDE SEQUENCE</scope>
    <source>
        <strain evidence="3">Hsosn_3</strain>
        <tissue evidence="3">Leaf</tissue>
    </source>
</reference>
<dbReference type="Pfam" id="PF03732">
    <property type="entry name" value="Retrotrans_gag"/>
    <property type="match status" value="1"/>
</dbReference>
<feature type="domain" description="Retrotransposon gag" evidence="2">
    <location>
        <begin position="269"/>
        <end position="360"/>
    </location>
</feature>
<feature type="region of interest" description="Disordered" evidence="1">
    <location>
        <begin position="87"/>
        <end position="188"/>
    </location>
</feature>
<feature type="compositionally biased region" description="Polar residues" evidence="1">
    <location>
        <begin position="119"/>
        <end position="129"/>
    </location>
</feature>
<dbReference type="AlphaFoldDB" id="A0AAD8GRN0"/>
<evidence type="ECO:0000313" key="4">
    <source>
        <dbReference type="Proteomes" id="UP001237642"/>
    </source>
</evidence>
<protein>
    <recommendedName>
        <fullName evidence="2">Retrotransposon gag domain-containing protein</fullName>
    </recommendedName>
</protein>
<feature type="region of interest" description="Disordered" evidence="1">
    <location>
        <begin position="563"/>
        <end position="584"/>
    </location>
</feature>
<evidence type="ECO:0000256" key="1">
    <source>
        <dbReference type="SAM" id="MobiDB-lite"/>
    </source>
</evidence>
<feature type="compositionally biased region" description="Basic and acidic residues" evidence="1">
    <location>
        <begin position="154"/>
        <end position="182"/>
    </location>
</feature>
<feature type="region of interest" description="Disordered" evidence="1">
    <location>
        <begin position="1"/>
        <end position="65"/>
    </location>
</feature>
<name>A0AAD8GRN0_9APIA</name>
<feature type="compositionally biased region" description="Basic and acidic residues" evidence="1">
    <location>
        <begin position="135"/>
        <end position="147"/>
    </location>
</feature>
<feature type="region of interest" description="Disordered" evidence="1">
    <location>
        <begin position="424"/>
        <end position="470"/>
    </location>
</feature>
<evidence type="ECO:0000313" key="3">
    <source>
        <dbReference type="EMBL" id="KAK1353318.1"/>
    </source>
</evidence>
<reference evidence="3" key="2">
    <citation type="submission" date="2023-05" db="EMBL/GenBank/DDBJ databases">
        <authorList>
            <person name="Schelkunov M.I."/>
        </authorList>
    </citation>
    <scope>NUCLEOTIDE SEQUENCE</scope>
    <source>
        <strain evidence="3">Hsosn_3</strain>
        <tissue evidence="3">Leaf</tissue>
    </source>
</reference>
<organism evidence="3 4">
    <name type="scientific">Heracleum sosnowskyi</name>
    <dbReference type="NCBI Taxonomy" id="360622"/>
    <lineage>
        <taxon>Eukaryota</taxon>
        <taxon>Viridiplantae</taxon>
        <taxon>Streptophyta</taxon>
        <taxon>Embryophyta</taxon>
        <taxon>Tracheophyta</taxon>
        <taxon>Spermatophyta</taxon>
        <taxon>Magnoliopsida</taxon>
        <taxon>eudicotyledons</taxon>
        <taxon>Gunneridae</taxon>
        <taxon>Pentapetalae</taxon>
        <taxon>asterids</taxon>
        <taxon>campanulids</taxon>
        <taxon>Apiales</taxon>
        <taxon>Apiaceae</taxon>
        <taxon>Apioideae</taxon>
        <taxon>apioid superclade</taxon>
        <taxon>Tordylieae</taxon>
        <taxon>Tordyliinae</taxon>
        <taxon>Heracleum</taxon>
    </lineage>
</organism>
<dbReference type="EMBL" id="JAUIZM010000013">
    <property type="protein sequence ID" value="KAK1353318.1"/>
    <property type="molecule type" value="Genomic_DNA"/>
</dbReference>
<evidence type="ECO:0000259" key="2">
    <source>
        <dbReference type="Pfam" id="PF03732"/>
    </source>
</evidence>
<proteinExistence type="predicted"/>
<accession>A0AAD8GRN0</accession>